<dbReference type="Proteomes" id="UP000011885">
    <property type="component" value="Unassembled WGS sequence"/>
</dbReference>
<organism evidence="1 2">
    <name type="scientific">Rhodopirellula sallentina SM41</name>
    <dbReference type="NCBI Taxonomy" id="1263870"/>
    <lineage>
        <taxon>Bacteria</taxon>
        <taxon>Pseudomonadati</taxon>
        <taxon>Planctomycetota</taxon>
        <taxon>Planctomycetia</taxon>
        <taxon>Pirellulales</taxon>
        <taxon>Pirellulaceae</taxon>
        <taxon>Rhodopirellula</taxon>
    </lineage>
</organism>
<comment type="caution">
    <text evidence="1">The sequence shown here is derived from an EMBL/GenBank/DDBJ whole genome shotgun (WGS) entry which is preliminary data.</text>
</comment>
<sequence>MKTVPSNLTDPTLDGLVLDCNEVQSTLHHSRCPPVSHSESGPLRWRESSNKRIAIPRDTVQFRFIVEMAQEDDHADVVEFSLFRRLSPNLILDRVVSAYIDGESVQPTNHSLNRTVDIHFHAVPSGSVIVVTYLARVHFAAETSLITAGDARVRWSYVSRSPRKQPNRTHHTAQHLAAPRGIRGFRPSLAKVPQPVVLG</sequence>
<evidence type="ECO:0000313" key="2">
    <source>
        <dbReference type="Proteomes" id="UP000011885"/>
    </source>
</evidence>
<evidence type="ECO:0000313" key="1">
    <source>
        <dbReference type="EMBL" id="EMI58212.1"/>
    </source>
</evidence>
<proteinExistence type="predicted"/>
<dbReference type="AlphaFoldDB" id="M5U9X1"/>
<gene>
    <name evidence="1" type="ORF">RSSM_00344</name>
</gene>
<dbReference type="RefSeq" id="WP_008673746.1">
    <property type="nucleotide sequence ID" value="NZ_ANOH01000032.1"/>
</dbReference>
<reference evidence="1 2" key="1">
    <citation type="journal article" date="2013" name="Mar. Genomics">
        <title>Expression of sulfatases in Rhodopirellula baltica and the diversity of sulfatases in the genus Rhodopirellula.</title>
        <authorList>
            <person name="Wegner C.E."/>
            <person name="Richter-Heitmann T."/>
            <person name="Klindworth A."/>
            <person name="Klockow C."/>
            <person name="Richter M."/>
            <person name="Achstetter T."/>
            <person name="Glockner F.O."/>
            <person name="Harder J."/>
        </authorList>
    </citation>
    <scope>NUCLEOTIDE SEQUENCE [LARGE SCALE GENOMIC DNA]</scope>
    <source>
        <strain evidence="1 2">SM41</strain>
    </source>
</reference>
<accession>M5U9X1</accession>
<dbReference type="PATRIC" id="fig|1263870.3.peg.377"/>
<name>M5U9X1_9BACT</name>
<dbReference type="EMBL" id="ANOH01000032">
    <property type="protein sequence ID" value="EMI58212.1"/>
    <property type="molecule type" value="Genomic_DNA"/>
</dbReference>
<protein>
    <submittedName>
        <fullName evidence="1">Uncharacterized protein</fullName>
    </submittedName>
</protein>
<keyword evidence="2" id="KW-1185">Reference proteome</keyword>
<dbReference type="OrthoDB" id="268909at2"/>